<organism evidence="16 17">
    <name type="scientific">Kangiella profundi</name>
    <dbReference type="NCBI Taxonomy" id="1561924"/>
    <lineage>
        <taxon>Bacteria</taxon>
        <taxon>Pseudomonadati</taxon>
        <taxon>Pseudomonadota</taxon>
        <taxon>Gammaproteobacteria</taxon>
        <taxon>Kangiellales</taxon>
        <taxon>Kangiellaceae</taxon>
        <taxon>Kangiella</taxon>
    </lineage>
</organism>
<evidence type="ECO:0000313" key="16">
    <source>
        <dbReference type="EMBL" id="AUD77774.1"/>
    </source>
</evidence>
<dbReference type="Gene3D" id="3.40.1190.20">
    <property type="match status" value="1"/>
</dbReference>
<comment type="similarity">
    <text evidence="13">Belongs to the thiamine-phosphate synthase family.</text>
</comment>
<evidence type="ECO:0000256" key="9">
    <source>
        <dbReference type="ARBA" id="ARBA00023268"/>
    </source>
</evidence>
<dbReference type="Pfam" id="PF02581">
    <property type="entry name" value="TMP-TENI"/>
    <property type="match status" value="1"/>
</dbReference>
<dbReference type="InterPro" id="IPR022998">
    <property type="entry name" value="ThiamineP_synth_TenI"/>
</dbReference>
<keyword evidence="9" id="KW-0511">Multifunctional enzyme</keyword>
<evidence type="ECO:0000256" key="7">
    <source>
        <dbReference type="ARBA" id="ARBA00022842"/>
    </source>
</evidence>
<feature type="binding site" evidence="13">
    <location>
        <begin position="317"/>
        <end position="321"/>
    </location>
    <ligand>
        <name>4-amino-2-methyl-5-(diphosphooxymethyl)pyrimidine</name>
        <dbReference type="ChEBI" id="CHEBI:57841"/>
    </ligand>
</feature>
<evidence type="ECO:0000313" key="17">
    <source>
        <dbReference type="Proteomes" id="UP000232693"/>
    </source>
</evidence>
<dbReference type="GO" id="GO:0008902">
    <property type="term" value="F:hydroxymethylpyrimidine kinase activity"/>
    <property type="evidence" value="ECO:0007669"/>
    <property type="project" value="TreeGrafter"/>
</dbReference>
<dbReference type="GO" id="GO:0009229">
    <property type="term" value="P:thiamine diphosphate biosynthetic process"/>
    <property type="evidence" value="ECO:0007669"/>
    <property type="project" value="UniProtKB-UniRule"/>
</dbReference>
<dbReference type="NCBIfam" id="TIGR00693">
    <property type="entry name" value="thiE"/>
    <property type="match status" value="1"/>
</dbReference>
<dbReference type="FunFam" id="3.20.20.70:FF:000064">
    <property type="entry name" value="Thiamine-phosphate synthase"/>
    <property type="match status" value="1"/>
</dbReference>
<dbReference type="PANTHER" id="PTHR20858:SF17">
    <property type="entry name" value="HYDROXYMETHYLPYRIMIDINE_PHOSPHOMETHYLPYRIMIDINE KINASE THI20-RELATED"/>
    <property type="match status" value="1"/>
</dbReference>
<dbReference type="EMBL" id="CP025120">
    <property type="protein sequence ID" value="AUD77774.1"/>
    <property type="molecule type" value="Genomic_DNA"/>
</dbReference>
<dbReference type="SUPFAM" id="SSF51391">
    <property type="entry name" value="Thiamin phosphate synthase"/>
    <property type="match status" value="1"/>
</dbReference>
<dbReference type="GO" id="GO:0000287">
    <property type="term" value="F:magnesium ion binding"/>
    <property type="evidence" value="ECO:0007669"/>
    <property type="project" value="UniProtKB-UniRule"/>
</dbReference>
<evidence type="ECO:0000256" key="8">
    <source>
        <dbReference type="ARBA" id="ARBA00022977"/>
    </source>
</evidence>
<dbReference type="InterPro" id="IPR029056">
    <property type="entry name" value="Ribokinase-like"/>
</dbReference>
<evidence type="ECO:0000256" key="13">
    <source>
        <dbReference type="HAMAP-Rule" id="MF_00097"/>
    </source>
</evidence>
<dbReference type="CDD" id="cd00564">
    <property type="entry name" value="TMP_TenI"/>
    <property type="match status" value="1"/>
</dbReference>
<sequence>MSRQTKPMVWSLAGLDNSGLAGQLADVKTIQALGAHACSVTTAITAQNSQRVVAINPSTTEQLESQLEALRELGEPNAIKVGLLPSINCLELLIDFLEQAEKSIPLVFDPVIETSSGTQLMPDEVIEQLYKLLPLVTVITPNIDELARLTGQDTKSIEDIESQAKTLIDWGVGSVLVKGGHWPSERASDFFINRNNKFWLHSDRKETDNSRGTGCVLSSAIATSLALNYSIEDAVVIGKMALNQGLRHSYPVREQKGPLSVKSWPIDEQDMPQLTKQYSLSEYYFPSLEKQILGLYPVVDSAEWLERLLPLGITTIQLRVKDLKGDSLESEIQKAVAISRQYNARLFINDHWQLAIKYQAYGVHLGQEDLDDADLAAISQAGLYLGVSTHCFYEVARAHAIKPSYLACGPVYHTDSKQMPWIPHGIENLNYWKNLMQSYPWVAIGGINTDRIADVASTGVSGIAMISAITKAHNPEQTATNMMQLIEQHRPRV</sequence>
<dbReference type="GO" id="GO:0005524">
    <property type="term" value="F:ATP binding"/>
    <property type="evidence" value="ECO:0007669"/>
    <property type="project" value="UniProtKB-KW"/>
</dbReference>
<dbReference type="GO" id="GO:0009228">
    <property type="term" value="P:thiamine biosynthetic process"/>
    <property type="evidence" value="ECO:0007669"/>
    <property type="project" value="UniProtKB-KW"/>
</dbReference>
<comment type="cofactor">
    <cofactor evidence="13">
        <name>Mg(2+)</name>
        <dbReference type="ChEBI" id="CHEBI:18420"/>
    </cofactor>
    <text evidence="13">Binds 1 Mg(2+) ion per subunit.</text>
</comment>
<comment type="catalytic activity">
    <reaction evidence="11 13">
        <text>2-(2-carboxy-4-methylthiazol-5-yl)ethyl phosphate + 4-amino-2-methyl-5-(diphosphooxymethyl)pyrimidine + 2 H(+) = thiamine phosphate + CO2 + diphosphate</text>
        <dbReference type="Rhea" id="RHEA:47848"/>
        <dbReference type="ChEBI" id="CHEBI:15378"/>
        <dbReference type="ChEBI" id="CHEBI:16526"/>
        <dbReference type="ChEBI" id="CHEBI:33019"/>
        <dbReference type="ChEBI" id="CHEBI:37575"/>
        <dbReference type="ChEBI" id="CHEBI:57841"/>
        <dbReference type="ChEBI" id="CHEBI:62890"/>
        <dbReference type="EC" id="2.5.1.3"/>
    </reaction>
</comment>
<dbReference type="EC" id="2.5.1.3" evidence="13"/>
<comment type="catalytic activity">
    <reaction evidence="12 13">
        <text>2-[(2R,5Z)-2-carboxy-4-methylthiazol-5(2H)-ylidene]ethyl phosphate + 4-amino-2-methyl-5-(diphosphooxymethyl)pyrimidine + 2 H(+) = thiamine phosphate + CO2 + diphosphate</text>
        <dbReference type="Rhea" id="RHEA:47844"/>
        <dbReference type="ChEBI" id="CHEBI:15378"/>
        <dbReference type="ChEBI" id="CHEBI:16526"/>
        <dbReference type="ChEBI" id="CHEBI:33019"/>
        <dbReference type="ChEBI" id="CHEBI:37575"/>
        <dbReference type="ChEBI" id="CHEBI:57841"/>
        <dbReference type="ChEBI" id="CHEBI:62899"/>
        <dbReference type="EC" id="2.5.1.3"/>
    </reaction>
</comment>
<protein>
    <recommendedName>
        <fullName evidence="13">Thiamine-phosphate synthase</fullName>
        <shortName evidence="13">TP synthase</shortName>
        <shortName evidence="13">TPS</shortName>
        <ecNumber evidence="13">2.5.1.3</ecNumber>
    </recommendedName>
    <alternativeName>
        <fullName evidence="13">Thiamine-phosphate pyrophosphorylase</fullName>
        <shortName evidence="13">TMP pyrophosphorylase</shortName>
        <shortName evidence="13">TMP-PPase</shortName>
    </alternativeName>
</protein>
<dbReference type="GO" id="GO:0004789">
    <property type="term" value="F:thiamine-phosphate diphosphorylase activity"/>
    <property type="evidence" value="ECO:0007669"/>
    <property type="project" value="UniProtKB-UniRule"/>
</dbReference>
<comment type="catalytic activity">
    <reaction evidence="10 13">
        <text>4-methyl-5-(2-phosphooxyethyl)-thiazole + 4-amino-2-methyl-5-(diphosphooxymethyl)pyrimidine + H(+) = thiamine phosphate + diphosphate</text>
        <dbReference type="Rhea" id="RHEA:22328"/>
        <dbReference type="ChEBI" id="CHEBI:15378"/>
        <dbReference type="ChEBI" id="CHEBI:33019"/>
        <dbReference type="ChEBI" id="CHEBI:37575"/>
        <dbReference type="ChEBI" id="CHEBI:57841"/>
        <dbReference type="ChEBI" id="CHEBI:58296"/>
        <dbReference type="EC" id="2.5.1.3"/>
    </reaction>
</comment>
<evidence type="ECO:0000256" key="6">
    <source>
        <dbReference type="ARBA" id="ARBA00022840"/>
    </source>
</evidence>
<name>A0A2K9AFR1_9GAMM</name>
<keyword evidence="8 13" id="KW-0784">Thiamine biosynthesis</keyword>
<evidence type="ECO:0000259" key="14">
    <source>
        <dbReference type="Pfam" id="PF02581"/>
    </source>
</evidence>
<keyword evidence="5" id="KW-0418">Kinase</keyword>
<evidence type="ECO:0000256" key="10">
    <source>
        <dbReference type="ARBA" id="ARBA00047334"/>
    </source>
</evidence>
<feature type="binding site" evidence="13">
    <location>
        <begin position="414"/>
        <end position="416"/>
    </location>
    <ligand>
        <name>2-[(2R,5Z)-2-carboxy-4-methylthiazol-5(2H)-ylidene]ethyl phosphate</name>
        <dbReference type="ChEBI" id="CHEBI:62899"/>
    </ligand>
</feature>
<keyword evidence="17" id="KW-1185">Reference proteome</keyword>
<evidence type="ECO:0000256" key="3">
    <source>
        <dbReference type="ARBA" id="ARBA00022723"/>
    </source>
</evidence>
<feature type="domain" description="Thiamine phosphate synthase/TenI" evidence="14">
    <location>
        <begin position="300"/>
        <end position="469"/>
    </location>
</feature>
<evidence type="ECO:0000256" key="12">
    <source>
        <dbReference type="ARBA" id="ARBA00047883"/>
    </source>
</evidence>
<keyword evidence="3 13" id="KW-0479">Metal-binding</keyword>
<dbReference type="Pfam" id="PF08543">
    <property type="entry name" value="Phos_pyr_kin"/>
    <property type="match status" value="1"/>
</dbReference>
<dbReference type="Proteomes" id="UP000232693">
    <property type="component" value="Chromosome"/>
</dbReference>
<feature type="binding site" evidence="13">
    <location>
        <position position="446"/>
    </location>
    <ligand>
        <name>2-[(2R,5Z)-2-carboxy-4-methylthiazol-5(2H)-ylidene]ethyl phosphate</name>
        <dbReference type="ChEBI" id="CHEBI:62899"/>
    </ligand>
</feature>
<feature type="binding site" evidence="13">
    <location>
        <position position="349"/>
    </location>
    <ligand>
        <name>4-amino-2-methyl-5-(diphosphooxymethyl)pyrimidine</name>
        <dbReference type="ChEBI" id="CHEBI:57841"/>
    </ligand>
</feature>
<feature type="binding site" evidence="13">
    <location>
        <position position="350"/>
    </location>
    <ligand>
        <name>Mg(2+)</name>
        <dbReference type="ChEBI" id="CHEBI:18420"/>
    </ligand>
</feature>
<dbReference type="UniPathway" id="UPA00060">
    <property type="reaction ID" value="UER00138"/>
</dbReference>
<feature type="domain" description="Pyridoxamine kinase/Phosphomethylpyrimidine kinase" evidence="15">
    <location>
        <begin position="16"/>
        <end position="259"/>
    </location>
</feature>
<evidence type="ECO:0000256" key="5">
    <source>
        <dbReference type="ARBA" id="ARBA00022777"/>
    </source>
</evidence>
<dbReference type="InterPro" id="IPR013785">
    <property type="entry name" value="Aldolase_TIM"/>
</dbReference>
<accession>A0A2K9AFR1</accession>
<dbReference type="AlphaFoldDB" id="A0A2K9AFR1"/>
<dbReference type="NCBIfam" id="NF002904">
    <property type="entry name" value="PRK03512.1"/>
    <property type="match status" value="1"/>
</dbReference>
<proteinExistence type="inferred from homology"/>
<dbReference type="InterPro" id="IPR034291">
    <property type="entry name" value="TMP_synthase"/>
</dbReference>
<dbReference type="PANTHER" id="PTHR20858">
    <property type="entry name" value="PHOSPHOMETHYLPYRIMIDINE KINASE"/>
    <property type="match status" value="1"/>
</dbReference>
<evidence type="ECO:0000256" key="4">
    <source>
        <dbReference type="ARBA" id="ARBA00022741"/>
    </source>
</evidence>
<dbReference type="SUPFAM" id="SSF53613">
    <property type="entry name" value="Ribokinase-like"/>
    <property type="match status" value="1"/>
</dbReference>
<feature type="binding site" evidence="13">
    <location>
        <position position="388"/>
    </location>
    <ligand>
        <name>4-amino-2-methyl-5-(diphosphooxymethyl)pyrimidine</name>
        <dbReference type="ChEBI" id="CHEBI:57841"/>
    </ligand>
</feature>
<dbReference type="OrthoDB" id="9789949at2"/>
<feature type="binding site" evidence="13">
    <location>
        <begin position="466"/>
        <end position="467"/>
    </location>
    <ligand>
        <name>2-[(2R,5Z)-2-carboxy-4-methylthiazol-5(2H)-ylidene]ethyl phosphate</name>
        <dbReference type="ChEBI" id="CHEBI:62899"/>
    </ligand>
</feature>
<dbReference type="KEGG" id="kpd:CW740_00395"/>
<dbReference type="InterPro" id="IPR013749">
    <property type="entry name" value="PM/HMP-P_kinase-1"/>
</dbReference>
<reference evidence="16 17" key="1">
    <citation type="submission" date="2017-12" db="EMBL/GenBank/DDBJ databases">
        <title>Kangiella profundi FT102 completed genome.</title>
        <authorList>
            <person name="Xu J."/>
            <person name="Wang J."/>
            <person name="Lu Y."/>
        </authorList>
    </citation>
    <scope>NUCLEOTIDE SEQUENCE [LARGE SCALE GENOMIC DNA]</scope>
    <source>
        <strain evidence="16 17">FT102</strain>
    </source>
</reference>
<keyword evidence="4" id="KW-0547">Nucleotide-binding</keyword>
<feature type="binding site" evidence="13">
    <location>
        <position position="417"/>
    </location>
    <ligand>
        <name>4-amino-2-methyl-5-(diphosphooxymethyl)pyrimidine</name>
        <dbReference type="ChEBI" id="CHEBI:57841"/>
    </ligand>
</feature>
<dbReference type="Gene3D" id="3.20.20.70">
    <property type="entry name" value="Aldolase class I"/>
    <property type="match status" value="1"/>
</dbReference>
<gene>
    <name evidence="13" type="primary">thiE</name>
    <name evidence="16" type="ORF">CW740_00395</name>
</gene>
<evidence type="ECO:0000256" key="2">
    <source>
        <dbReference type="ARBA" id="ARBA00022679"/>
    </source>
</evidence>
<dbReference type="InterPro" id="IPR036206">
    <property type="entry name" value="ThiamineP_synth_sf"/>
</dbReference>
<keyword evidence="2 13" id="KW-0808">Transferase</keyword>
<dbReference type="CDD" id="cd01169">
    <property type="entry name" value="HMPP_kinase"/>
    <property type="match status" value="1"/>
</dbReference>
<evidence type="ECO:0000256" key="11">
    <source>
        <dbReference type="ARBA" id="ARBA00047851"/>
    </source>
</evidence>
<comment type="function">
    <text evidence="13">Condenses 4-methyl-5-(beta-hydroxyethyl)thiazole monophosphate (THZ-P) and 2-methyl-4-amino-5-hydroxymethyl pyrimidine pyrophosphate (HMP-PP) to form thiamine monophosphate (TMP).</text>
</comment>
<comment type="pathway">
    <text evidence="1 13">Cofactor biosynthesis; thiamine diphosphate biosynthesis; thiamine phosphate from 4-amino-2-methyl-5-diphosphomethylpyrimidine and 4-methyl-5-(2-phosphoethyl)-thiazole: step 1/1.</text>
</comment>
<dbReference type="HAMAP" id="MF_00097">
    <property type="entry name" value="TMP_synthase"/>
    <property type="match status" value="1"/>
</dbReference>
<dbReference type="GO" id="GO:0005829">
    <property type="term" value="C:cytosol"/>
    <property type="evidence" value="ECO:0007669"/>
    <property type="project" value="TreeGrafter"/>
</dbReference>
<evidence type="ECO:0000256" key="1">
    <source>
        <dbReference type="ARBA" id="ARBA00005165"/>
    </source>
</evidence>
<dbReference type="InterPro" id="IPR004399">
    <property type="entry name" value="HMP/HMP-P_kinase_dom"/>
</dbReference>
<dbReference type="RefSeq" id="WP_106645698.1">
    <property type="nucleotide sequence ID" value="NZ_BMGO01000001.1"/>
</dbReference>
<keyword evidence="7 13" id="KW-0460">Magnesium</keyword>
<keyword evidence="6" id="KW-0067">ATP-binding</keyword>
<evidence type="ECO:0000259" key="15">
    <source>
        <dbReference type="Pfam" id="PF08543"/>
    </source>
</evidence>
<feature type="binding site" evidence="13">
    <location>
        <position position="369"/>
    </location>
    <ligand>
        <name>Mg(2+)</name>
        <dbReference type="ChEBI" id="CHEBI:18420"/>
    </ligand>
</feature>
<dbReference type="GO" id="GO:0008972">
    <property type="term" value="F:phosphomethylpyrimidine kinase activity"/>
    <property type="evidence" value="ECO:0007669"/>
    <property type="project" value="InterPro"/>
</dbReference>